<dbReference type="GO" id="GO:0015937">
    <property type="term" value="P:coenzyme A biosynthetic process"/>
    <property type="evidence" value="ECO:0007669"/>
    <property type="project" value="UniProtKB-KW"/>
</dbReference>
<proteinExistence type="predicted"/>
<dbReference type="PANTHER" id="PTHR12280">
    <property type="entry name" value="PANTOTHENATE KINASE"/>
    <property type="match status" value="1"/>
</dbReference>
<accession>A0A6V7RYI4</accession>
<evidence type="ECO:0000256" key="1">
    <source>
        <dbReference type="ARBA" id="ARBA00022741"/>
    </source>
</evidence>
<evidence type="ECO:0000256" key="3">
    <source>
        <dbReference type="ARBA" id="ARBA00022993"/>
    </source>
</evidence>
<dbReference type="VEuPathDB" id="PlasmoDB:PVBDA_0601160"/>
<evidence type="ECO:0000313" key="5">
    <source>
        <dbReference type="Proteomes" id="UP000515550"/>
    </source>
</evidence>
<keyword evidence="3" id="KW-0173">Coenzyme A biosynthesis</keyword>
<reference evidence="4 5" key="1">
    <citation type="submission" date="2020-08" db="EMBL/GenBank/DDBJ databases">
        <authorList>
            <person name="Ramaprasad A."/>
        </authorList>
    </citation>
    <scope>NUCLEOTIDE SEQUENCE [LARGE SCALE GENOMIC DNA]</scope>
</reference>
<keyword evidence="2" id="KW-0067">ATP-binding</keyword>
<dbReference type="Pfam" id="PF03630">
    <property type="entry name" value="Fumble"/>
    <property type="match status" value="2"/>
</dbReference>
<dbReference type="InterPro" id="IPR043129">
    <property type="entry name" value="ATPase_NBD"/>
</dbReference>
<dbReference type="GO" id="GO:0004594">
    <property type="term" value="F:pantothenate kinase activity"/>
    <property type="evidence" value="ECO:0007669"/>
    <property type="project" value="UniProtKB-EC"/>
</dbReference>
<dbReference type="PANTHER" id="PTHR12280:SF20">
    <property type="entry name" value="4'-PHOSPHOPANTETHEINE PHOSPHATASE"/>
    <property type="match status" value="1"/>
</dbReference>
<dbReference type="InterPro" id="IPR004567">
    <property type="entry name" value="Type_II_PanK"/>
</dbReference>
<name>A0A6V7RYI4_PLAVN</name>
<dbReference type="GO" id="GO:0005829">
    <property type="term" value="C:cytosol"/>
    <property type="evidence" value="ECO:0007669"/>
    <property type="project" value="TreeGrafter"/>
</dbReference>
<keyword evidence="4" id="KW-0808">Transferase</keyword>
<dbReference type="GO" id="GO:0005524">
    <property type="term" value="F:ATP binding"/>
    <property type="evidence" value="ECO:0007669"/>
    <property type="project" value="UniProtKB-KW"/>
</dbReference>
<dbReference type="Proteomes" id="UP000515550">
    <property type="component" value="Chromosome PVBDA_06"/>
</dbReference>
<sequence length="701" mass="81750">MGNIIGVECSFNRAHITIVVLNEKIKSKCSNKLNNNIVGGIYNCFSACYNNNYNINQNCNYISPISENGKETDSNLSNENYITKKKDILEYILNIQHIIKNNIQLMILNKNFRQSKDAEFSLNELTKHFNGNSENIDEKFHIYNNFLKKKLNINEDEVGEEIATFYFLTVKVKHIDEAILKISEQTISNTLINLTGKRRNYIMKKLIKMKGIRKNIYFHKEITCINNCIAFLKNIYPQSLYNFVMGTSDFEKNYEQTGNNEENKQLDLTKKYIENNDSIKCAYPYIIVNMKRVTSYHLVNEKNEIYQIGNCFIGYKSVISLFLLITGKLCSLEKLFRIAKKGTNQTFDMSVGDIYGTSYCNAGLSSDLTASCFGSAINIDNIKDIFANHSKQNNGSIKNEVEAFSSSSECDISEECSTDEMDTHYGIDIIPTLTQSNNNNSENNNYNHYCFFDKKNYYNNEKWIANKKCLNGHTHKCKYLSDNETAIKKYTKKKSRKQLGEKWNSLTDNELYIRKNYKENYYSSSDESLNCELLKNKKKIQKYYEQVIKKNNSKIKNMYVQENCVNKKATQMEYDNIENTKENIISKQNLKNNDDPLYNNNTNKNATKHFSNIECDLSKTLLSMTIYNATYMGYIHSHAYNVKHVFFSGFFLENSDCIELLKIYIKFMYHNEQILYFFKFSTYISSLGSALQLLDWEYFFF</sequence>
<protein>
    <submittedName>
        <fullName evidence="4">Pantothenate kinase, putative</fullName>
        <ecNumber evidence="4">2.7.1.33</ecNumber>
    </submittedName>
</protein>
<evidence type="ECO:0000256" key="2">
    <source>
        <dbReference type="ARBA" id="ARBA00022840"/>
    </source>
</evidence>
<dbReference type="SUPFAM" id="SSF53067">
    <property type="entry name" value="Actin-like ATPase domain"/>
    <property type="match status" value="1"/>
</dbReference>
<keyword evidence="4" id="KW-0418">Kinase</keyword>
<dbReference type="Gene3D" id="3.30.420.40">
    <property type="match status" value="2"/>
</dbReference>
<dbReference type="AlphaFoldDB" id="A0A6V7RYI4"/>
<dbReference type="EC" id="2.7.1.33" evidence="4"/>
<keyword evidence="1" id="KW-0547">Nucleotide-binding</keyword>
<dbReference type="EMBL" id="LR865384">
    <property type="protein sequence ID" value="CAD2087975.1"/>
    <property type="molecule type" value="Genomic_DNA"/>
</dbReference>
<evidence type="ECO:0000313" key="4">
    <source>
        <dbReference type="EMBL" id="CAD2087975.1"/>
    </source>
</evidence>
<organism evidence="4 5">
    <name type="scientific">Plasmodium vinckei brucechwatti</name>
    <dbReference type="NCBI Taxonomy" id="119398"/>
    <lineage>
        <taxon>Eukaryota</taxon>
        <taxon>Sar</taxon>
        <taxon>Alveolata</taxon>
        <taxon>Apicomplexa</taxon>
        <taxon>Aconoidasida</taxon>
        <taxon>Haemosporida</taxon>
        <taxon>Plasmodiidae</taxon>
        <taxon>Plasmodium</taxon>
        <taxon>Plasmodium (Vinckeia)</taxon>
    </lineage>
</organism>
<dbReference type="GO" id="GO:0005634">
    <property type="term" value="C:nucleus"/>
    <property type="evidence" value="ECO:0007669"/>
    <property type="project" value="TreeGrafter"/>
</dbReference>
<gene>
    <name evidence="4" type="ORF">PVBDA_0601160</name>
</gene>